<dbReference type="AlphaFoldDB" id="A0A3N4HER2"/>
<protein>
    <submittedName>
        <fullName evidence="2">Uncharacterized protein</fullName>
    </submittedName>
</protein>
<dbReference type="EMBL" id="ML120143">
    <property type="protein sequence ID" value="RPA70670.1"/>
    <property type="molecule type" value="Genomic_DNA"/>
</dbReference>
<organism evidence="2 3">
    <name type="scientific">Ascobolus immersus RN42</name>
    <dbReference type="NCBI Taxonomy" id="1160509"/>
    <lineage>
        <taxon>Eukaryota</taxon>
        <taxon>Fungi</taxon>
        <taxon>Dikarya</taxon>
        <taxon>Ascomycota</taxon>
        <taxon>Pezizomycotina</taxon>
        <taxon>Pezizomycetes</taxon>
        <taxon>Pezizales</taxon>
        <taxon>Ascobolaceae</taxon>
        <taxon>Ascobolus</taxon>
    </lineage>
</organism>
<evidence type="ECO:0000256" key="1">
    <source>
        <dbReference type="SAM" id="MobiDB-lite"/>
    </source>
</evidence>
<feature type="region of interest" description="Disordered" evidence="1">
    <location>
        <begin position="42"/>
        <end position="153"/>
    </location>
</feature>
<feature type="compositionally biased region" description="Acidic residues" evidence="1">
    <location>
        <begin position="47"/>
        <end position="63"/>
    </location>
</feature>
<evidence type="ECO:0000313" key="3">
    <source>
        <dbReference type="Proteomes" id="UP000275078"/>
    </source>
</evidence>
<evidence type="ECO:0000313" key="2">
    <source>
        <dbReference type="EMBL" id="RPA70670.1"/>
    </source>
</evidence>
<sequence length="278" mass="30022">MVNYLLSSSLGEDQEEEGGIPNFGTDAWSQLLPAVEEVSVIHQMVDSDWEEQSTAGSEEEEDNNFVSSPVEFEDSETEESSAAMEDLEGEAGEGVDWQGVIEGHLPSSPFNNPGSEDAQAGSSENEEGNGNWYGGQEPPLPEAPGESTLAIPLPDSPVYELAMQSLEAEEDAVNPDELPRPSSPPATLPPILESSMRLVDWGTISHFVHSNAVTFNDIVSIQHNLDTGYFESVWPDLWPLGMASHGPLNPHHAKQLLAMLTNLDRSIATAPALETTTL</sequence>
<proteinExistence type="predicted"/>
<name>A0A3N4HER2_ASCIM</name>
<gene>
    <name evidence="2" type="ORF">BJ508DRAFT_336931</name>
</gene>
<reference evidence="2 3" key="1">
    <citation type="journal article" date="2018" name="Nat. Ecol. Evol.">
        <title>Pezizomycetes genomes reveal the molecular basis of ectomycorrhizal truffle lifestyle.</title>
        <authorList>
            <person name="Murat C."/>
            <person name="Payen T."/>
            <person name="Noel B."/>
            <person name="Kuo A."/>
            <person name="Morin E."/>
            <person name="Chen J."/>
            <person name="Kohler A."/>
            <person name="Krizsan K."/>
            <person name="Balestrini R."/>
            <person name="Da Silva C."/>
            <person name="Montanini B."/>
            <person name="Hainaut M."/>
            <person name="Levati E."/>
            <person name="Barry K.W."/>
            <person name="Belfiori B."/>
            <person name="Cichocki N."/>
            <person name="Clum A."/>
            <person name="Dockter R.B."/>
            <person name="Fauchery L."/>
            <person name="Guy J."/>
            <person name="Iotti M."/>
            <person name="Le Tacon F."/>
            <person name="Lindquist E.A."/>
            <person name="Lipzen A."/>
            <person name="Malagnac F."/>
            <person name="Mello A."/>
            <person name="Molinier V."/>
            <person name="Miyauchi S."/>
            <person name="Poulain J."/>
            <person name="Riccioni C."/>
            <person name="Rubini A."/>
            <person name="Sitrit Y."/>
            <person name="Splivallo R."/>
            <person name="Traeger S."/>
            <person name="Wang M."/>
            <person name="Zifcakova L."/>
            <person name="Wipf D."/>
            <person name="Zambonelli A."/>
            <person name="Paolocci F."/>
            <person name="Nowrousian M."/>
            <person name="Ottonello S."/>
            <person name="Baldrian P."/>
            <person name="Spatafora J.W."/>
            <person name="Henrissat B."/>
            <person name="Nagy L.G."/>
            <person name="Aury J.M."/>
            <person name="Wincker P."/>
            <person name="Grigoriev I.V."/>
            <person name="Bonfante P."/>
            <person name="Martin F.M."/>
        </authorList>
    </citation>
    <scope>NUCLEOTIDE SEQUENCE [LARGE SCALE GENOMIC DNA]</scope>
    <source>
        <strain evidence="2 3">RN42</strain>
    </source>
</reference>
<accession>A0A3N4HER2</accession>
<dbReference type="Proteomes" id="UP000275078">
    <property type="component" value="Unassembled WGS sequence"/>
</dbReference>
<feature type="region of interest" description="Disordered" evidence="1">
    <location>
        <begin position="1"/>
        <end position="26"/>
    </location>
</feature>
<feature type="compositionally biased region" description="Polar residues" evidence="1">
    <location>
        <begin position="1"/>
        <end position="11"/>
    </location>
</feature>
<feature type="compositionally biased region" description="Acidic residues" evidence="1">
    <location>
        <begin position="71"/>
        <end position="93"/>
    </location>
</feature>
<feature type="region of interest" description="Disordered" evidence="1">
    <location>
        <begin position="168"/>
        <end position="187"/>
    </location>
</feature>
<keyword evidence="3" id="KW-1185">Reference proteome</keyword>